<gene>
    <name evidence="1" type="ORF">IW249_000587</name>
</gene>
<dbReference type="SUPFAM" id="SSF50494">
    <property type="entry name" value="Trypsin-like serine proteases"/>
    <property type="match status" value="1"/>
</dbReference>
<dbReference type="InterPro" id="IPR009003">
    <property type="entry name" value="Peptidase_S1_PA"/>
</dbReference>
<proteinExistence type="predicted"/>
<dbReference type="EMBL" id="JADOTY010000001">
    <property type="protein sequence ID" value="MBG6100173.1"/>
    <property type="molecule type" value="Genomic_DNA"/>
</dbReference>
<reference evidence="1 2" key="1">
    <citation type="submission" date="2020-11" db="EMBL/GenBank/DDBJ databases">
        <title>Sequencing the genomes of 1000 actinobacteria strains.</title>
        <authorList>
            <person name="Klenk H.-P."/>
        </authorList>
    </citation>
    <scope>NUCLEOTIDE SEQUENCE [LARGE SCALE GENOMIC DNA]</scope>
    <source>
        <strain evidence="1 2">DSM 101695</strain>
    </source>
</reference>
<dbReference type="GO" id="GO:0006508">
    <property type="term" value="P:proteolysis"/>
    <property type="evidence" value="ECO:0007669"/>
    <property type="project" value="UniProtKB-KW"/>
</dbReference>
<dbReference type="Pfam" id="PF13365">
    <property type="entry name" value="Trypsin_2"/>
    <property type="match status" value="1"/>
</dbReference>
<keyword evidence="2" id="KW-1185">Reference proteome</keyword>
<accession>A0ABS0JUY2</accession>
<name>A0ABS0JUY2_9ACTN</name>
<keyword evidence="1" id="KW-0645">Protease</keyword>
<dbReference type="RefSeq" id="WP_196919382.1">
    <property type="nucleotide sequence ID" value="NZ_JADOTY010000001.1"/>
</dbReference>
<organism evidence="1 2">
    <name type="scientific">Micromonospora vinacea</name>
    <dbReference type="NCBI Taxonomy" id="709878"/>
    <lineage>
        <taxon>Bacteria</taxon>
        <taxon>Bacillati</taxon>
        <taxon>Actinomycetota</taxon>
        <taxon>Actinomycetes</taxon>
        <taxon>Micromonosporales</taxon>
        <taxon>Micromonosporaceae</taxon>
        <taxon>Micromonospora</taxon>
    </lineage>
</organism>
<evidence type="ECO:0000313" key="2">
    <source>
        <dbReference type="Proteomes" id="UP000631791"/>
    </source>
</evidence>
<protein>
    <submittedName>
        <fullName evidence="1">S1-C subfamily serine protease</fullName>
    </submittedName>
</protein>
<dbReference type="Proteomes" id="UP000631791">
    <property type="component" value="Unassembled WGS sequence"/>
</dbReference>
<dbReference type="GO" id="GO:0008233">
    <property type="term" value="F:peptidase activity"/>
    <property type="evidence" value="ECO:0007669"/>
    <property type="project" value="UniProtKB-KW"/>
</dbReference>
<keyword evidence="1" id="KW-0378">Hydrolase</keyword>
<sequence length="257" mass="27762">MISQPSVQSLFLEAMANGEVLGTGTGFVVEHGNRPYLITNYHVVAGRSPIDGQPRHRSGAVPDKLRVSYLLPPMPGRLFWEERYETVLDVEEDRALWLEHPTHGRLVDVVAVPLANSAGTELRPYDLLGGAPEIMVGPSDGVSIVGFPFGITGGGRFAIWTRGFIASERDVDFHDLPRFLIDARTRPGQSGSPVIAYSAGGMTSMADRSTAIFDGPVTNLLGIYSGRINEQSDLGIVWKVRAIKEILAAQKPGVAGL</sequence>
<comment type="caution">
    <text evidence="1">The sequence shown here is derived from an EMBL/GenBank/DDBJ whole genome shotgun (WGS) entry which is preliminary data.</text>
</comment>
<evidence type="ECO:0000313" key="1">
    <source>
        <dbReference type="EMBL" id="MBG6100173.1"/>
    </source>
</evidence>